<feature type="transmembrane region" description="Helical" evidence="9">
    <location>
        <begin position="269"/>
        <end position="289"/>
    </location>
</feature>
<name>A0A225ARW3_TALAT</name>
<accession>A0A225ARW3</accession>
<evidence type="ECO:0000259" key="10">
    <source>
        <dbReference type="Pfam" id="PF03151"/>
    </source>
</evidence>
<feature type="transmembrane region" description="Helical" evidence="9">
    <location>
        <begin position="204"/>
        <end position="224"/>
    </location>
</feature>
<evidence type="ECO:0000256" key="7">
    <source>
        <dbReference type="ARBA" id="ARBA00022989"/>
    </source>
</evidence>
<comment type="subcellular location">
    <subcellularLocation>
        <location evidence="2">Endoplasmic reticulum membrane</location>
        <topology evidence="2">Multi-pass membrane protein</topology>
    </subcellularLocation>
</comment>
<comment type="similarity">
    <text evidence="3">Belongs to the TPT transporter family. SLC35D subfamily.</text>
</comment>
<dbReference type="PANTHER" id="PTHR11132">
    <property type="entry name" value="SOLUTE CARRIER FAMILY 35"/>
    <property type="match status" value="1"/>
</dbReference>
<dbReference type="InterPro" id="IPR023214">
    <property type="entry name" value="HAD_sf"/>
</dbReference>
<keyword evidence="8 9" id="KW-0472">Membrane</keyword>
<comment type="caution">
    <text evidence="11">The sequence shown here is derived from an EMBL/GenBank/DDBJ whole genome shotgun (WGS) entry which is preliminary data.</text>
</comment>
<dbReference type="OrthoDB" id="6418713at2759"/>
<evidence type="ECO:0000256" key="3">
    <source>
        <dbReference type="ARBA" id="ARBA00010425"/>
    </source>
</evidence>
<evidence type="ECO:0000256" key="9">
    <source>
        <dbReference type="SAM" id="Phobius"/>
    </source>
</evidence>
<feature type="transmembrane region" description="Helical" evidence="9">
    <location>
        <begin position="27"/>
        <end position="47"/>
    </location>
</feature>
<dbReference type="Gene3D" id="3.40.50.1000">
    <property type="entry name" value="HAD superfamily/HAD-like"/>
    <property type="match status" value="1"/>
</dbReference>
<feature type="transmembrane region" description="Helical" evidence="9">
    <location>
        <begin position="54"/>
        <end position="74"/>
    </location>
</feature>
<keyword evidence="12" id="KW-1185">Reference proteome</keyword>
<dbReference type="GO" id="GO:0005789">
    <property type="term" value="C:endoplasmic reticulum membrane"/>
    <property type="evidence" value="ECO:0007669"/>
    <property type="project" value="UniProtKB-SubCell"/>
</dbReference>
<feature type="transmembrane region" description="Helical" evidence="9">
    <location>
        <begin position="126"/>
        <end position="146"/>
    </location>
</feature>
<feature type="transmembrane region" description="Helical" evidence="9">
    <location>
        <begin position="152"/>
        <end position="183"/>
    </location>
</feature>
<protein>
    <recommendedName>
        <fullName evidence="10">Sugar phosphate transporter domain-containing protein</fullName>
    </recommendedName>
</protein>
<comment type="subunit">
    <text evidence="4">Homooligomer.</text>
</comment>
<evidence type="ECO:0000256" key="5">
    <source>
        <dbReference type="ARBA" id="ARBA00022692"/>
    </source>
</evidence>
<dbReference type="InterPro" id="IPR036412">
    <property type="entry name" value="HAD-like_sf"/>
</dbReference>
<proteinExistence type="inferred from homology"/>
<reference evidence="11 12" key="1">
    <citation type="submission" date="2015-06" db="EMBL/GenBank/DDBJ databases">
        <title>Talaromyces atroroseus IBT 11181 draft genome.</title>
        <authorList>
            <person name="Rasmussen K.B."/>
            <person name="Rasmussen S."/>
            <person name="Petersen B."/>
            <person name="Sicheritz-Ponten T."/>
            <person name="Mortensen U.H."/>
            <person name="Thrane U."/>
        </authorList>
    </citation>
    <scope>NUCLEOTIDE SEQUENCE [LARGE SCALE GENOMIC DNA]</scope>
    <source>
        <strain evidence="11 12">IBT 11181</strain>
    </source>
</reference>
<evidence type="ECO:0000256" key="1">
    <source>
        <dbReference type="ARBA" id="ARBA00003420"/>
    </source>
</evidence>
<dbReference type="GeneID" id="31006179"/>
<dbReference type="InterPro" id="IPR050186">
    <property type="entry name" value="TPT_transporter"/>
</dbReference>
<evidence type="ECO:0000256" key="6">
    <source>
        <dbReference type="ARBA" id="ARBA00022824"/>
    </source>
</evidence>
<dbReference type="SUPFAM" id="SSF56784">
    <property type="entry name" value="HAD-like"/>
    <property type="match status" value="1"/>
</dbReference>
<evidence type="ECO:0000256" key="4">
    <source>
        <dbReference type="ARBA" id="ARBA00011182"/>
    </source>
</evidence>
<dbReference type="InterPro" id="IPR004853">
    <property type="entry name" value="Sugar_P_trans_dom"/>
</dbReference>
<feature type="domain" description="Sugar phosphate transporter" evidence="10">
    <location>
        <begin position="27"/>
        <end position="311"/>
    </location>
</feature>
<dbReference type="Proteomes" id="UP000214365">
    <property type="component" value="Unassembled WGS sequence"/>
</dbReference>
<sequence>MSNNKASELPTINPGAAKPASTLHPSVYIASWIALSSGVIIFNKWILHTAGFTLFLTTWHLFFATVMTQLMARFTTMLDSRHKVPMTQSVYMRAIVPIGVFFSLSLIFGNLVYLHLSVSFIQMLKATNSVATLLATWALGVAPVRLETLGNVSIIVVGVVIASIGEIKFSLIGFIYQVCATVFESVRLVMVQRLLSSAEFKMDPLVSLYYFAPACMVMNGLATLVFEIPHMSKYDVYSVGLGNLLANASVAFALNVSVVFLIGKTSALVLTLSGVLKDILLVVASMVIFHDPVTLIQALGYGIALMGLVYYRLGAEGISNLMSGLRHQKASGSLGGKSMPPEDIDITLRKTLDALLEKHPAHKPLFDEQTKQRCILGWHSMPAWPDVPLAIEQLKTAGYEVFVHAKGTTRLQLDLCRSAGLAFDMLFSSELLGVYNPALENYLRVLQMVKLRPEECVTVTAHAYDIQGAMSAGMKTVYIHRWTDDINEDMELAKKEHDFFLAGMSNLAAVIGGLGNNEPADV</sequence>
<keyword evidence="6" id="KW-0256">Endoplasmic reticulum</keyword>
<evidence type="ECO:0000256" key="2">
    <source>
        <dbReference type="ARBA" id="ARBA00004477"/>
    </source>
</evidence>
<feature type="transmembrane region" description="Helical" evidence="9">
    <location>
        <begin position="295"/>
        <end position="313"/>
    </location>
</feature>
<evidence type="ECO:0000313" key="12">
    <source>
        <dbReference type="Proteomes" id="UP000214365"/>
    </source>
</evidence>
<dbReference type="Pfam" id="PF00702">
    <property type="entry name" value="Hydrolase"/>
    <property type="match status" value="1"/>
</dbReference>
<keyword evidence="7 9" id="KW-1133">Transmembrane helix</keyword>
<feature type="transmembrane region" description="Helical" evidence="9">
    <location>
        <begin position="94"/>
        <end position="114"/>
    </location>
</feature>
<dbReference type="EMBL" id="LFMY01000010">
    <property type="protein sequence ID" value="OKL58319.1"/>
    <property type="molecule type" value="Genomic_DNA"/>
</dbReference>
<dbReference type="RefSeq" id="XP_020118440.1">
    <property type="nucleotide sequence ID" value="XM_020269120.1"/>
</dbReference>
<comment type="function">
    <text evidence="1">Involved in the import of GDP-mannose from the cytoplasm into the Golgi lumen.</text>
</comment>
<dbReference type="Pfam" id="PF03151">
    <property type="entry name" value="TPT"/>
    <property type="match status" value="1"/>
</dbReference>
<evidence type="ECO:0000313" key="11">
    <source>
        <dbReference type="EMBL" id="OKL58319.1"/>
    </source>
</evidence>
<keyword evidence="5 9" id="KW-0812">Transmembrane</keyword>
<organism evidence="11 12">
    <name type="scientific">Talaromyces atroroseus</name>
    <dbReference type="NCBI Taxonomy" id="1441469"/>
    <lineage>
        <taxon>Eukaryota</taxon>
        <taxon>Fungi</taxon>
        <taxon>Dikarya</taxon>
        <taxon>Ascomycota</taxon>
        <taxon>Pezizomycotina</taxon>
        <taxon>Eurotiomycetes</taxon>
        <taxon>Eurotiomycetidae</taxon>
        <taxon>Eurotiales</taxon>
        <taxon>Trichocomaceae</taxon>
        <taxon>Talaromyces</taxon>
        <taxon>Talaromyces sect. Trachyspermi</taxon>
    </lineage>
</organism>
<feature type="transmembrane region" description="Helical" evidence="9">
    <location>
        <begin position="244"/>
        <end position="262"/>
    </location>
</feature>
<evidence type="ECO:0000256" key="8">
    <source>
        <dbReference type="ARBA" id="ARBA00023136"/>
    </source>
</evidence>
<gene>
    <name evidence="11" type="ORF">UA08_06424</name>
</gene>
<dbReference type="AlphaFoldDB" id="A0A225ARW3"/>